<accession>A0A0F9LD19</accession>
<organism evidence="1">
    <name type="scientific">marine sediment metagenome</name>
    <dbReference type="NCBI Taxonomy" id="412755"/>
    <lineage>
        <taxon>unclassified sequences</taxon>
        <taxon>metagenomes</taxon>
        <taxon>ecological metagenomes</taxon>
    </lineage>
</organism>
<comment type="caution">
    <text evidence="1">The sequence shown here is derived from an EMBL/GenBank/DDBJ whole genome shotgun (WGS) entry which is preliminary data.</text>
</comment>
<proteinExistence type="predicted"/>
<sequence length="168" mass="19379">MASALGNHFRKSRLEKGLRIVELARQAGYRNVTKGCRRVEAFENTGRAKGDLISKLANALEIEDTVIAELLEADRRAWEEWADMKNQPQPYIVVRLLAAIYSELPLPDNVTTREDAEAFASQIAAKRRMQVCLVWNRKITVWFDRDGTCRGVRESTYDQDWRPRAWIV</sequence>
<reference evidence="1" key="1">
    <citation type="journal article" date="2015" name="Nature">
        <title>Complex archaea that bridge the gap between prokaryotes and eukaryotes.</title>
        <authorList>
            <person name="Spang A."/>
            <person name="Saw J.H."/>
            <person name="Jorgensen S.L."/>
            <person name="Zaremba-Niedzwiedzka K."/>
            <person name="Martijn J."/>
            <person name="Lind A.E."/>
            <person name="van Eijk R."/>
            <person name="Schleper C."/>
            <person name="Guy L."/>
            <person name="Ettema T.J."/>
        </authorList>
    </citation>
    <scope>NUCLEOTIDE SEQUENCE</scope>
</reference>
<name>A0A0F9LD19_9ZZZZ</name>
<evidence type="ECO:0000313" key="1">
    <source>
        <dbReference type="EMBL" id="KKM91323.1"/>
    </source>
</evidence>
<dbReference type="EMBL" id="LAZR01006549">
    <property type="protein sequence ID" value="KKM91323.1"/>
    <property type="molecule type" value="Genomic_DNA"/>
</dbReference>
<dbReference type="AlphaFoldDB" id="A0A0F9LD19"/>
<protein>
    <submittedName>
        <fullName evidence="1">Uncharacterized protein</fullName>
    </submittedName>
</protein>
<gene>
    <name evidence="1" type="ORF">LCGC14_1229640</name>
</gene>